<feature type="transmembrane region" description="Helical" evidence="1">
    <location>
        <begin position="58"/>
        <end position="77"/>
    </location>
</feature>
<dbReference type="EMBL" id="CP041694">
    <property type="protein sequence ID" value="QDP74252.1"/>
    <property type="molecule type" value="Genomic_DNA"/>
</dbReference>
<organism evidence="2 3">
    <name type="scientific">Cellulosimicrobium cellulans</name>
    <name type="common">Arthrobacter luteus</name>
    <dbReference type="NCBI Taxonomy" id="1710"/>
    <lineage>
        <taxon>Bacteria</taxon>
        <taxon>Bacillati</taxon>
        <taxon>Actinomycetota</taxon>
        <taxon>Actinomycetes</taxon>
        <taxon>Micrococcales</taxon>
        <taxon>Promicromonosporaceae</taxon>
        <taxon>Cellulosimicrobium</taxon>
    </lineage>
</organism>
<evidence type="ECO:0000256" key="1">
    <source>
        <dbReference type="SAM" id="Phobius"/>
    </source>
</evidence>
<accession>A0ABX5XDN7</accession>
<dbReference type="RefSeq" id="WP_137280000.1">
    <property type="nucleotide sequence ID" value="NZ_BSTG01000001.1"/>
</dbReference>
<proteinExistence type="predicted"/>
<gene>
    <name evidence="2" type="ORF">FOG94_02975</name>
</gene>
<sequence length="78" mass="8264">MPVYIAFIFGVDANRDTCVDAFGEPCRTAPKFFGVMVALLAAPPLLGLAIARPRETRAWVVATVGAALALFVVLLVTT</sequence>
<evidence type="ECO:0000313" key="2">
    <source>
        <dbReference type="EMBL" id="QDP74252.1"/>
    </source>
</evidence>
<dbReference type="Proteomes" id="UP000319068">
    <property type="component" value="Chromosome"/>
</dbReference>
<name>A0ABX5XDN7_CELCE</name>
<evidence type="ECO:0000313" key="3">
    <source>
        <dbReference type="Proteomes" id="UP000319068"/>
    </source>
</evidence>
<keyword evidence="1" id="KW-0812">Transmembrane</keyword>
<keyword evidence="3" id="KW-1185">Reference proteome</keyword>
<keyword evidence="1" id="KW-0472">Membrane</keyword>
<keyword evidence="1" id="KW-1133">Transmembrane helix</keyword>
<protein>
    <submittedName>
        <fullName evidence="2">Uncharacterized protein</fullName>
    </submittedName>
</protein>
<feature type="transmembrane region" description="Helical" evidence="1">
    <location>
        <begin position="32"/>
        <end position="51"/>
    </location>
</feature>
<reference evidence="2 3" key="1">
    <citation type="submission" date="2019-07" db="EMBL/GenBank/DDBJ databases">
        <title>Complete Genome Sequence and Methylome Analysis of Arthrobacter luteus NEB113.</title>
        <authorList>
            <person name="Fomenkov A."/>
            <person name="Anton B.P."/>
            <person name="Vincze T."/>
            <person name="Roberts R.J."/>
        </authorList>
    </citation>
    <scope>NUCLEOTIDE SEQUENCE [LARGE SCALE GENOMIC DNA]</scope>
    <source>
        <strain evidence="2 3">NEB113</strain>
    </source>
</reference>